<keyword evidence="3" id="KW-0548">Nucleotidyltransferase</keyword>
<gene>
    <name evidence="3" type="ORF">Tco_0705560</name>
</gene>
<feature type="region of interest" description="Disordered" evidence="1">
    <location>
        <begin position="288"/>
        <end position="329"/>
    </location>
</feature>
<feature type="compositionally biased region" description="Polar residues" evidence="1">
    <location>
        <begin position="1"/>
        <end position="17"/>
    </location>
</feature>
<organism evidence="3 4">
    <name type="scientific">Tanacetum coccineum</name>
    <dbReference type="NCBI Taxonomy" id="301880"/>
    <lineage>
        <taxon>Eukaryota</taxon>
        <taxon>Viridiplantae</taxon>
        <taxon>Streptophyta</taxon>
        <taxon>Embryophyta</taxon>
        <taxon>Tracheophyta</taxon>
        <taxon>Spermatophyta</taxon>
        <taxon>Magnoliopsida</taxon>
        <taxon>eudicotyledons</taxon>
        <taxon>Gunneridae</taxon>
        <taxon>Pentapetalae</taxon>
        <taxon>asterids</taxon>
        <taxon>campanulids</taxon>
        <taxon>Asterales</taxon>
        <taxon>Asteraceae</taxon>
        <taxon>Asteroideae</taxon>
        <taxon>Anthemideae</taxon>
        <taxon>Anthemidinae</taxon>
        <taxon>Tanacetum</taxon>
    </lineage>
</organism>
<dbReference type="InterPro" id="IPR005162">
    <property type="entry name" value="Retrotrans_gag_dom"/>
</dbReference>
<reference evidence="3" key="1">
    <citation type="journal article" date="2022" name="Int. J. Mol. Sci.">
        <title>Draft Genome of Tanacetum Coccineum: Genomic Comparison of Closely Related Tanacetum-Family Plants.</title>
        <authorList>
            <person name="Yamashiro T."/>
            <person name="Shiraishi A."/>
            <person name="Nakayama K."/>
            <person name="Satake H."/>
        </authorList>
    </citation>
    <scope>NUCLEOTIDE SEQUENCE</scope>
</reference>
<accession>A0ABQ4Y4Y3</accession>
<dbReference type="Proteomes" id="UP001151760">
    <property type="component" value="Unassembled WGS sequence"/>
</dbReference>
<dbReference type="EMBL" id="BQNB010010099">
    <property type="protein sequence ID" value="GJS72719.1"/>
    <property type="molecule type" value="Genomic_DNA"/>
</dbReference>
<dbReference type="Pfam" id="PF03732">
    <property type="entry name" value="Retrotrans_gag"/>
    <property type="match status" value="1"/>
</dbReference>
<evidence type="ECO:0000313" key="4">
    <source>
        <dbReference type="Proteomes" id="UP001151760"/>
    </source>
</evidence>
<name>A0ABQ4Y4Y3_9ASTR</name>
<feature type="region of interest" description="Disordered" evidence="1">
    <location>
        <begin position="1"/>
        <end position="63"/>
    </location>
</feature>
<feature type="domain" description="Retrotransposon gag" evidence="2">
    <location>
        <begin position="209"/>
        <end position="274"/>
    </location>
</feature>
<evidence type="ECO:0000313" key="3">
    <source>
        <dbReference type="EMBL" id="GJS72719.1"/>
    </source>
</evidence>
<sequence>MSTNKQTPISQPMSAVRNTLGKEQVPQDLGGPASDAALREPHNTPSQEHRAEGGTSRKGSDLDMSAACPEALSQGTTILSHQGKKVWKEKRCSKGWRRVSSTGSETRGRVYPHNRTIQGVGHTTVAVETPKAVTRVLIQEKQNLLLKNILTKEHLHEGWNRCQKVKVAHKGIGSQSQRGKSQVLRAICPNHGYAAAKTERWAMPTWCHMFNSTLTGNARVWFDDLPKESIDSYDDLKKAFLENYLQQKKCIKDPVEIHNIKQRDGKSTEEFVQRSCIKAKLQEGRFPKPAEAGTKEGHVHSPHKNTKRNFGFRQRKIQASSANVNPSRKKERYQILKAVKFNQRTETKQWERSSKGNKKGETSGKDKPLAILMVQPWQRVAKQRITQTFSPESVISFPPLGEEDGTEGLMIVEAEMGGHFVHRMYVDGGSSSEILYEHCFNRFRPEVRTQMVPATTPLVGFSGEIIWPLGQISLLVKKGDEEHSTSAWMNFMIVRSPSPHNEIIRRPGVKRIQAVPSTAHGMLKFSMIGGTETCEVTTLSSQALNFLSSNTKDLDLSETMLELQDLSNSFELKVWSFVDVEKQEFPFCFPKQCHSSRNSSSDQCDIDAHLLKYIFIGFSLIDTVDIVVLEQMLFVVELDEHEEYVQTYNFLQTHQPEKELIQPLLIPRDDQQRVSNAFLDKNVARQCSTDTVNLPGVSQYPKIRDQYES</sequence>
<evidence type="ECO:0000256" key="1">
    <source>
        <dbReference type="SAM" id="MobiDB-lite"/>
    </source>
</evidence>
<reference evidence="3" key="2">
    <citation type="submission" date="2022-01" db="EMBL/GenBank/DDBJ databases">
        <authorList>
            <person name="Yamashiro T."/>
            <person name="Shiraishi A."/>
            <person name="Satake H."/>
            <person name="Nakayama K."/>
        </authorList>
    </citation>
    <scope>NUCLEOTIDE SEQUENCE</scope>
</reference>
<keyword evidence="3" id="KW-0695">RNA-directed DNA polymerase</keyword>
<keyword evidence="4" id="KW-1185">Reference proteome</keyword>
<feature type="compositionally biased region" description="Basic and acidic residues" evidence="1">
    <location>
        <begin position="37"/>
        <end position="52"/>
    </location>
</feature>
<feature type="compositionally biased region" description="Basic and acidic residues" evidence="1">
    <location>
        <begin position="288"/>
        <end position="299"/>
    </location>
</feature>
<feature type="compositionally biased region" description="Polar residues" evidence="1">
    <location>
        <begin position="317"/>
        <end position="326"/>
    </location>
</feature>
<comment type="caution">
    <text evidence="3">The sequence shown here is derived from an EMBL/GenBank/DDBJ whole genome shotgun (WGS) entry which is preliminary data.</text>
</comment>
<keyword evidence="3" id="KW-0808">Transferase</keyword>
<proteinExistence type="predicted"/>
<dbReference type="PANTHER" id="PTHR33240:SF15">
    <property type="entry name" value="GAG-PRO-LIKE PROTEIN"/>
    <property type="match status" value="1"/>
</dbReference>
<evidence type="ECO:0000259" key="2">
    <source>
        <dbReference type="Pfam" id="PF03732"/>
    </source>
</evidence>
<dbReference type="PANTHER" id="PTHR33240">
    <property type="entry name" value="OS08G0508500 PROTEIN"/>
    <property type="match status" value="1"/>
</dbReference>
<protein>
    <submittedName>
        <fullName evidence="3">Reverse transcriptase domain-containing protein</fullName>
    </submittedName>
</protein>
<feature type="region of interest" description="Disordered" evidence="1">
    <location>
        <begin position="346"/>
        <end position="367"/>
    </location>
</feature>
<dbReference type="GO" id="GO:0003964">
    <property type="term" value="F:RNA-directed DNA polymerase activity"/>
    <property type="evidence" value="ECO:0007669"/>
    <property type="project" value="UniProtKB-KW"/>
</dbReference>